<reference evidence="2" key="1">
    <citation type="journal article" date="2014" name="Int. J. Syst. Evol. Microbiol.">
        <title>Complete genome sequence of Corynebacterium casei LMG S-19264T (=DSM 44701T), isolated from a smear-ripened cheese.</title>
        <authorList>
            <consortium name="US DOE Joint Genome Institute (JGI-PGF)"/>
            <person name="Walter F."/>
            <person name="Albersmeier A."/>
            <person name="Kalinowski J."/>
            <person name="Ruckert C."/>
        </authorList>
    </citation>
    <scope>NUCLEOTIDE SEQUENCE</scope>
    <source>
        <strain evidence="2">JCM 19596</strain>
    </source>
</reference>
<accession>A0A830FFI9</accession>
<feature type="compositionally biased region" description="Low complexity" evidence="1">
    <location>
        <begin position="206"/>
        <end position="249"/>
    </location>
</feature>
<dbReference type="EMBL" id="BMPG01000005">
    <property type="protein sequence ID" value="GGL69841.1"/>
    <property type="molecule type" value="Genomic_DNA"/>
</dbReference>
<name>A0A830FFI9_9EURY</name>
<dbReference type="Proteomes" id="UP000607197">
    <property type="component" value="Unassembled WGS sequence"/>
</dbReference>
<feature type="compositionally biased region" description="Acidic residues" evidence="1">
    <location>
        <begin position="155"/>
        <end position="169"/>
    </location>
</feature>
<proteinExistence type="predicted"/>
<feature type="compositionally biased region" description="Acidic residues" evidence="1">
    <location>
        <begin position="111"/>
        <end position="121"/>
    </location>
</feature>
<dbReference type="InterPro" id="IPR055519">
    <property type="entry name" value="DUF7093"/>
</dbReference>
<feature type="compositionally biased region" description="Acidic residues" evidence="1">
    <location>
        <begin position="191"/>
        <end position="204"/>
    </location>
</feature>
<protein>
    <submittedName>
        <fullName evidence="2">Uncharacterized protein</fullName>
    </submittedName>
</protein>
<feature type="compositionally biased region" description="Basic and acidic residues" evidence="1">
    <location>
        <begin position="51"/>
        <end position="60"/>
    </location>
</feature>
<evidence type="ECO:0000313" key="2">
    <source>
        <dbReference type="EMBL" id="GGL69841.1"/>
    </source>
</evidence>
<dbReference type="Pfam" id="PF23373">
    <property type="entry name" value="DUF7093"/>
    <property type="match status" value="1"/>
</dbReference>
<feature type="region of interest" description="Disordered" evidence="1">
    <location>
        <begin position="50"/>
        <end position="350"/>
    </location>
</feature>
<feature type="compositionally biased region" description="Low complexity" evidence="1">
    <location>
        <begin position="126"/>
        <end position="152"/>
    </location>
</feature>
<evidence type="ECO:0000313" key="3">
    <source>
        <dbReference type="Proteomes" id="UP000607197"/>
    </source>
</evidence>
<dbReference type="OrthoDB" id="205650at2157"/>
<dbReference type="RefSeq" id="WP_188980357.1">
    <property type="nucleotide sequence ID" value="NZ_BMPG01000005.1"/>
</dbReference>
<organism evidence="2 3">
    <name type="scientific">Halocalculus aciditolerans</name>
    <dbReference type="NCBI Taxonomy" id="1383812"/>
    <lineage>
        <taxon>Archaea</taxon>
        <taxon>Methanobacteriati</taxon>
        <taxon>Methanobacteriota</taxon>
        <taxon>Stenosarchaea group</taxon>
        <taxon>Halobacteria</taxon>
        <taxon>Halobacteriales</taxon>
        <taxon>Halobacteriaceae</taxon>
        <taxon>Halocalculus</taxon>
    </lineage>
</organism>
<reference evidence="2" key="2">
    <citation type="submission" date="2020-09" db="EMBL/GenBank/DDBJ databases">
        <authorList>
            <person name="Sun Q."/>
            <person name="Ohkuma M."/>
        </authorList>
    </citation>
    <scope>NUCLEOTIDE SEQUENCE</scope>
    <source>
        <strain evidence="2">JCM 19596</strain>
    </source>
</reference>
<keyword evidence="3" id="KW-1185">Reference proteome</keyword>
<gene>
    <name evidence="2" type="ORF">GCM10009039_29810</name>
</gene>
<evidence type="ECO:0000256" key="1">
    <source>
        <dbReference type="SAM" id="MobiDB-lite"/>
    </source>
</evidence>
<feature type="compositionally biased region" description="Low complexity" evidence="1">
    <location>
        <begin position="330"/>
        <end position="342"/>
    </location>
</feature>
<dbReference type="AlphaFoldDB" id="A0A830FFI9"/>
<feature type="compositionally biased region" description="Low complexity" evidence="1">
    <location>
        <begin position="85"/>
        <end position="94"/>
    </location>
</feature>
<sequence>MGLTCSLLGHDYGEPEVVRNREEQGNEVVETVREVKTCTRCGNEQIVSENTEVRSIRQPEEVGIDEDTTRPGDATSDAGDDDAAADTAQSTSADEAAEAEPSIEDQRIEAETDWPDPDDDGGGSGRSASSGGTPEPSTSASEGSAGGEFEPAQSAEEDDGIILEDTGEEEAGKEQWSEPAGADGENVGELTGEEPTPDGEDVEVMTDTTTTTESTPTDSTRSQETGGSASASTSGSRSTSGTAASSTSSGGDGGWPEAAGVDEGYDATNPADDTDDGESGVSFGGSLTPSRTEETASAAAADEDAELLGSDESDTSAAQPATAAERVDGDAANAEGDAASAGSRADPGAKPEEVLVCGECGHEASPERLSLRAGDICPDCHRGYLESRNVPR</sequence>
<comment type="caution">
    <text evidence="2">The sequence shown here is derived from an EMBL/GenBank/DDBJ whole genome shotgun (WGS) entry which is preliminary data.</text>
</comment>
<feature type="compositionally biased region" description="Acidic residues" evidence="1">
    <location>
        <begin position="301"/>
        <end position="314"/>
    </location>
</feature>